<reference evidence="2 3" key="1">
    <citation type="submission" date="2024-11" db="EMBL/GenBank/DDBJ databases">
        <title>A near-complete genome assembly of Cinchona calisaya.</title>
        <authorList>
            <person name="Lian D.C."/>
            <person name="Zhao X.W."/>
            <person name="Wei L."/>
        </authorList>
    </citation>
    <scope>NUCLEOTIDE SEQUENCE [LARGE SCALE GENOMIC DNA]</scope>
    <source>
        <tissue evidence="2">Nenye</tissue>
    </source>
</reference>
<dbReference type="AlphaFoldDB" id="A0ABD3B1A4"/>
<gene>
    <name evidence="2" type="ORF">ACH5RR_000688</name>
</gene>
<dbReference type="EMBL" id="JBJUIK010000001">
    <property type="protein sequence ID" value="KAL3537322.1"/>
    <property type="molecule type" value="Genomic_DNA"/>
</dbReference>
<evidence type="ECO:0000256" key="1">
    <source>
        <dbReference type="SAM" id="MobiDB-lite"/>
    </source>
</evidence>
<evidence type="ECO:0000313" key="3">
    <source>
        <dbReference type="Proteomes" id="UP001630127"/>
    </source>
</evidence>
<name>A0ABD3B1A4_9GENT</name>
<keyword evidence="3" id="KW-1185">Reference proteome</keyword>
<sequence>MVSGLWSISMFGVGKWSKGVKLGKWLPDGDGRLGILEGPGGGQLRRDSKLELVVVRLQVNMYDDPHRDSNGRGFCDDGYSTHETYGDQDIM</sequence>
<comment type="caution">
    <text evidence="2">The sequence shown here is derived from an EMBL/GenBank/DDBJ whole genome shotgun (WGS) entry which is preliminary data.</text>
</comment>
<feature type="region of interest" description="Disordered" evidence="1">
    <location>
        <begin position="72"/>
        <end position="91"/>
    </location>
</feature>
<protein>
    <submittedName>
        <fullName evidence="2">Uncharacterized protein</fullName>
    </submittedName>
</protein>
<evidence type="ECO:0000313" key="2">
    <source>
        <dbReference type="EMBL" id="KAL3537322.1"/>
    </source>
</evidence>
<accession>A0ABD3B1A4</accession>
<proteinExistence type="predicted"/>
<organism evidence="2 3">
    <name type="scientific">Cinchona calisaya</name>
    <dbReference type="NCBI Taxonomy" id="153742"/>
    <lineage>
        <taxon>Eukaryota</taxon>
        <taxon>Viridiplantae</taxon>
        <taxon>Streptophyta</taxon>
        <taxon>Embryophyta</taxon>
        <taxon>Tracheophyta</taxon>
        <taxon>Spermatophyta</taxon>
        <taxon>Magnoliopsida</taxon>
        <taxon>eudicotyledons</taxon>
        <taxon>Gunneridae</taxon>
        <taxon>Pentapetalae</taxon>
        <taxon>asterids</taxon>
        <taxon>lamiids</taxon>
        <taxon>Gentianales</taxon>
        <taxon>Rubiaceae</taxon>
        <taxon>Cinchonoideae</taxon>
        <taxon>Cinchoneae</taxon>
        <taxon>Cinchona</taxon>
    </lineage>
</organism>
<dbReference type="Proteomes" id="UP001630127">
    <property type="component" value="Unassembled WGS sequence"/>
</dbReference>